<dbReference type="Gene3D" id="1.10.150.50">
    <property type="entry name" value="Transcription Factor, Ets-1"/>
    <property type="match status" value="1"/>
</dbReference>
<dbReference type="OrthoDB" id="2440502at2759"/>
<dbReference type="AlphaFoldDB" id="A0A8H3QG86"/>
<dbReference type="InterPro" id="IPR013761">
    <property type="entry name" value="SAM/pointed_sf"/>
</dbReference>
<dbReference type="SUPFAM" id="SSF47769">
    <property type="entry name" value="SAM/Pointed domain"/>
    <property type="match status" value="1"/>
</dbReference>
<dbReference type="Proteomes" id="UP000615446">
    <property type="component" value="Unassembled WGS sequence"/>
</dbReference>
<dbReference type="GO" id="GO:0016787">
    <property type="term" value="F:hydrolase activity"/>
    <property type="evidence" value="ECO:0007669"/>
    <property type="project" value="UniProtKB-KW"/>
</dbReference>
<evidence type="ECO:0000313" key="2">
    <source>
        <dbReference type="Proteomes" id="UP000615446"/>
    </source>
</evidence>
<dbReference type="EMBL" id="BLAL01000040">
    <property type="protein sequence ID" value="GES78573.1"/>
    <property type="molecule type" value="Genomic_DNA"/>
</dbReference>
<keyword evidence="1" id="KW-0378">Hydrolase</keyword>
<reference evidence="1" key="1">
    <citation type="submission" date="2019-10" db="EMBL/GenBank/DDBJ databases">
        <title>Conservation and host-specific expression of non-tandemly repeated heterogenous ribosome RNA gene in arbuscular mycorrhizal fungi.</title>
        <authorList>
            <person name="Maeda T."/>
            <person name="Kobayashi Y."/>
            <person name="Nakagawa T."/>
            <person name="Ezawa T."/>
            <person name="Yamaguchi K."/>
            <person name="Bino T."/>
            <person name="Nishimoto Y."/>
            <person name="Shigenobu S."/>
            <person name="Kawaguchi M."/>
        </authorList>
    </citation>
    <scope>NUCLEOTIDE SEQUENCE</scope>
    <source>
        <strain evidence="1">HR1</strain>
    </source>
</reference>
<organism evidence="1 2">
    <name type="scientific">Rhizophagus clarus</name>
    <dbReference type="NCBI Taxonomy" id="94130"/>
    <lineage>
        <taxon>Eukaryota</taxon>
        <taxon>Fungi</taxon>
        <taxon>Fungi incertae sedis</taxon>
        <taxon>Mucoromycota</taxon>
        <taxon>Glomeromycotina</taxon>
        <taxon>Glomeromycetes</taxon>
        <taxon>Glomerales</taxon>
        <taxon>Glomeraceae</taxon>
        <taxon>Rhizophagus</taxon>
    </lineage>
</organism>
<protein>
    <submittedName>
        <fullName evidence="1">P-loop containing nucleoside triphosphate hydrolase protein</fullName>
    </submittedName>
</protein>
<name>A0A8H3QG86_9GLOM</name>
<accession>A0A8H3QG86</accession>
<comment type="caution">
    <text evidence="1">The sequence shown here is derived from an EMBL/GenBank/DDBJ whole genome shotgun (WGS) entry which is preliminary data.</text>
</comment>
<proteinExistence type="predicted"/>
<evidence type="ECO:0000313" key="1">
    <source>
        <dbReference type="EMBL" id="GES78573.1"/>
    </source>
</evidence>
<gene>
    <name evidence="1" type="ORF">RCL2_000589100</name>
</gene>
<sequence length="354" mass="40937">MAFSIDFNTEQLVSFLHIQNIGLDSDDLDLLKDEKINGRSFLLLTQDLLLTMGFKMGPIICILELISSLKNESNSSGGRLDYFQIFSVEQWSKDHFINWISKKDQTPSRNDNHFFVTLIGLLKDDSLLSARSRSIIKDLFLQRKKDGSNKVSKNINLPSSSILPPSSPLSVKRKHVDDDNIMQLELPLRLNQSLDTFEVLKTVVRHFDTDMIVQGSLFSYKSSNHLVIDSQCYNKVPRESVYDAEMYRILVNWLKLTHHINIVSQWHLNHIGKDGDPHHLYCDFAIKFNSSTFPIAILELVVTASSADLERHYIRIFEYASQLCSDEIWVIHFSCEDNFVPYWPRKRLQKRGLN</sequence>